<dbReference type="Proteomes" id="UP000799291">
    <property type="component" value="Unassembled WGS sequence"/>
</dbReference>
<protein>
    <submittedName>
        <fullName evidence="2">Uncharacterized protein</fullName>
    </submittedName>
</protein>
<organism evidence="2 3">
    <name type="scientific">Lentithecium fluviatile CBS 122367</name>
    <dbReference type="NCBI Taxonomy" id="1168545"/>
    <lineage>
        <taxon>Eukaryota</taxon>
        <taxon>Fungi</taxon>
        <taxon>Dikarya</taxon>
        <taxon>Ascomycota</taxon>
        <taxon>Pezizomycotina</taxon>
        <taxon>Dothideomycetes</taxon>
        <taxon>Pleosporomycetidae</taxon>
        <taxon>Pleosporales</taxon>
        <taxon>Massarineae</taxon>
        <taxon>Lentitheciaceae</taxon>
        <taxon>Lentithecium</taxon>
    </lineage>
</organism>
<gene>
    <name evidence="2" type="ORF">K458DRAFT_199878</name>
</gene>
<sequence>MQAQHPSRHCALPDATASTHLYPRNARPRRTVGVLPRCQRGRSSTAGSRWSRRRGQLLQLGRGIAGPKLRWGGCSRLRCGAGSGCGRRGRGRRRRGSGGGGRALRFR</sequence>
<feature type="region of interest" description="Disordered" evidence="1">
    <location>
        <begin position="1"/>
        <end position="51"/>
    </location>
</feature>
<evidence type="ECO:0000313" key="2">
    <source>
        <dbReference type="EMBL" id="KAF2686575.1"/>
    </source>
</evidence>
<accession>A0A6G1J8T7</accession>
<feature type="compositionally biased region" description="Basic residues" evidence="1">
    <location>
        <begin position="87"/>
        <end position="96"/>
    </location>
</feature>
<evidence type="ECO:0000313" key="3">
    <source>
        <dbReference type="Proteomes" id="UP000799291"/>
    </source>
</evidence>
<feature type="region of interest" description="Disordered" evidence="1">
    <location>
        <begin position="82"/>
        <end position="107"/>
    </location>
</feature>
<dbReference type="EMBL" id="MU005576">
    <property type="protein sequence ID" value="KAF2686575.1"/>
    <property type="molecule type" value="Genomic_DNA"/>
</dbReference>
<keyword evidence="3" id="KW-1185">Reference proteome</keyword>
<proteinExistence type="predicted"/>
<reference evidence="2" key="1">
    <citation type="journal article" date="2020" name="Stud. Mycol.">
        <title>101 Dothideomycetes genomes: a test case for predicting lifestyles and emergence of pathogens.</title>
        <authorList>
            <person name="Haridas S."/>
            <person name="Albert R."/>
            <person name="Binder M."/>
            <person name="Bloem J."/>
            <person name="Labutti K."/>
            <person name="Salamov A."/>
            <person name="Andreopoulos B."/>
            <person name="Baker S."/>
            <person name="Barry K."/>
            <person name="Bills G."/>
            <person name="Bluhm B."/>
            <person name="Cannon C."/>
            <person name="Castanera R."/>
            <person name="Culley D."/>
            <person name="Daum C."/>
            <person name="Ezra D."/>
            <person name="Gonzalez J."/>
            <person name="Henrissat B."/>
            <person name="Kuo A."/>
            <person name="Liang C."/>
            <person name="Lipzen A."/>
            <person name="Lutzoni F."/>
            <person name="Magnuson J."/>
            <person name="Mondo S."/>
            <person name="Nolan M."/>
            <person name="Ohm R."/>
            <person name="Pangilinan J."/>
            <person name="Park H.-J."/>
            <person name="Ramirez L."/>
            <person name="Alfaro M."/>
            <person name="Sun H."/>
            <person name="Tritt A."/>
            <person name="Yoshinaga Y."/>
            <person name="Zwiers L.-H."/>
            <person name="Turgeon B."/>
            <person name="Goodwin S."/>
            <person name="Spatafora J."/>
            <person name="Crous P."/>
            <person name="Grigoriev I."/>
        </authorList>
    </citation>
    <scope>NUCLEOTIDE SEQUENCE</scope>
    <source>
        <strain evidence="2">CBS 122367</strain>
    </source>
</reference>
<name>A0A6G1J8T7_9PLEO</name>
<feature type="compositionally biased region" description="Gly residues" evidence="1">
    <location>
        <begin position="97"/>
        <end position="107"/>
    </location>
</feature>
<evidence type="ECO:0000256" key="1">
    <source>
        <dbReference type="SAM" id="MobiDB-lite"/>
    </source>
</evidence>
<dbReference type="AlphaFoldDB" id="A0A6G1J8T7"/>